<dbReference type="PANTHER" id="PTHR41373">
    <property type="entry name" value="DUF2156 DOMAIN-CONTAINING PROTEIN"/>
    <property type="match status" value="1"/>
</dbReference>
<reference evidence="2 3" key="1">
    <citation type="submission" date="2015-01" db="EMBL/GenBank/DDBJ databases">
        <authorList>
            <person name="Aslett A.Martin."/>
            <person name="De Silva Nishadi"/>
        </authorList>
    </citation>
    <scope>NUCLEOTIDE SEQUENCE [LARGE SCALE GENOMIC DNA]</scope>
    <source>
        <strain evidence="2 3">R28058</strain>
    </source>
</reference>
<sequence>MFKEIDIDSKQVLDKYFELVDYEACEYCFTTLYMWKELYNTKYYVEKDFAIVAGEYENKGFLILPLASKENMYKAFDFIIKYFEKSGRKILLKAISKEVVDYLKKEYKDRFIYIEERNNFDYIYEGESLRTLAGRKNQKKRNHLNSFIKEYAGRVEYRKLSKKDFEDCKNVMSRWLEDKGEDSEFDSEVSAIKRIFDNYDKLKDKIKIAGVYIDSRLEAFSIGEMLNKDMAVIHIEKANSDIRGLYPYINKEFLVNEFSDVKFVNREEDLGIEGLRKAKLSYHPIKFAEKYTVMES</sequence>
<evidence type="ECO:0000313" key="3">
    <source>
        <dbReference type="Proteomes" id="UP000049127"/>
    </source>
</evidence>
<dbReference type="InterPro" id="IPR016732">
    <property type="entry name" value="UCP018688"/>
</dbReference>
<dbReference type="InterPro" id="IPR016181">
    <property type="entry name" value="Acyl_CoA_acyltransferase"/>
</dbReference>
<dbReference type="InterPro" id="IPR024320">
    <property type="entry name" value="LPG_synthase_C"/>
</dbReference>
<organism evidence="2 3">
    <name type="scientific">Paraclostridium sordellii</name>
    <name type="common">Clostridium sordellii</name>
    <dbReference type="NCBI Taxonomy" id="1505"/>
    <lineage>
        <taxon>Bacteria</taxon>
        <taxon>Bacillati</taxon>
        <taxon>Bacillota</taxon>
        <taxon>Clostridia</taxon>
        <taxon>Peptostreptococcales</taxon>
        <taxon>Peptostreptococcaceae</taxon>
        <taxon>Paraclostridium</taxon>
    </lineage>
</organism>
<evidence type="ECO:0000259" key="1">
    <source>
        <dbReference type="Pfam" id="PF09924"/>
    </source>
</evidence>
<feature type="domain" description="Phosphatidylglycerol lysyltransferase C-terminal" evidence="1">
    <location>
        <begin position="18"/>
        <end position="293"/>
    </location>
</feature>
<dbReference type="Proteomes" id="UP000049127">
    <property type="component" value="Unassembled WGS sequence"/>
</dbReference>
<proteinExistence type="predicted"/>
<dbReference type="Pfam" id="PF09924">
    <property type="entry name" value="LPG_synthase_C"/>
    <property type="match status" value="1"/>
</dbReference>
<evidence type="ECO:0000313" key="2">
    <source>
        <dbReference type="EMBL" id="CEQ04846.1"/>
    </source>
</evidence>
<gene>
    <name evidence="2" type="ORF">R28058_25631</name>
</gene>
<dbReference type="AlphaFoldDB" id="A0A0C7GBK6"/>
<dbReference type="Gene3D" id="3.40.630.30">
    <property type="match status" value="2"/>
</dbReference>
<accession>A0A0C7GBK6</accession>
<name>A0A0C7GBK6_PARSO</name>
<dbReference type="PANTHER" id="PTHR41373:SF1">
    <property type="entry name" value="PHOSPHATIDYLGLYCEROL LYSYLTRANSFERASE C-TERMINAL DOMAIN-CONTAINING PROTEIN"/>
    <property type="match status" value="1"/>
</dbReference>
<protein>
    <submittedName>
        <fullName evidence="2">Uncharacterized conserved protein</fullName>
    </submittedName>
</protein>
<dbReference type="EMBL" id="CEKZ01000022">
    <property type="protein sequence ID" value="CEQ04846.1"/>
    <property type="molecule type" value="Genomic_DNA"/>
</dbReference>
<dbReference type="SUPFAM" id="SSF55729">
    <property type="entry name" value="Acyl-CoA N-acyltransferases (Nat)"/>
    <property type="match status" value="2"/>
</dbReference>
<dbReference type="PIRSF" id="PIRSF018688">
    <property type="entry name" value="UCP018688"/>
    <property type="match status" value="1"/>
</dbReference>